<dbReference type="GO" id="GO:0030001">
    <property type="term" value="P:metal ion transport"/>
    <property type="evidence" value="ECO:0007669"/>
    <property type="project" value="UniProtKB-ARBA"/>
</dbReference>
<keyword evidence="4" id="KW-1003">Cell membrane</keyword>
<feature type="transmembrane region" description="Helical" evidence="9">
    <location>
        <begin position="193"/>
        <end position="212"/>
    </location>
</feature>
<keyword evidence="5 9" id="KW-0812">Transmembrane</keyword>
<evidence type="ECO:0000256" key="4">
    <source>
        <dbReference type="ARBA" id="ARBA00022475"/>
    </source>
</evidence>
<gene>
    <name evidence="10" type="ORF">RC74_16805</name>
</gene>
<sequence>MLARILGLPLFVILMGIGSVAMFLPALHAGATRDFQTARVFFYGGLLFLIFTLIIALATANYKPRNETGSHLLSLFVCFVLLPMMLAVPFHQTVTTSTFGEAYFEMVSSITTTGATQYADPAQLPRSVHLWRALVAWLGGFFVWVSAVAILAPLNLGGFEVLAEGRHGTGSSLSQISRVAGGSVRLQRAALRLLPIYSGLTAVFWVFLIIAGDRPFGALIHSMSTFATSGISATGGMQNNSSAGFGEFVVLIGMCFALSRLTFSSDMKARSINVLKTDPEIRIATFLIMAVPSLIFMRHWFGALEEQSVEDARQALSALWGSIFTTVSFLSTTGFESASWTQASRWSGLATPGLIPLGLAMVGGGVATTAGGVKLLRIYALYKNGQREIERIIHPTSVAGSGPAVRHLRRRGAYVAWIFFMLFALSVSFVMLLLAYNGVGFDNALILTIAALTTTGPLANVVTETPISYATLSPTVKLVLGAAMVVGRLETLAVIALLNPDTWRR</sequence>
<evidence type="ECO:0000313" key="11">
    <source>
        <dbReference type="Proteomes" id="UP000070371"/>
    </source>
</evidence>
<keyword evidence="7" id="KW-0406">Ion transport</keyword>
<feature type="transmembrane region" description="Helical" evidence="9">
    <location>
        <begin position="134"/>
        <end position="156"/>
    </location>
</feature>
<dbReference type="GO" id="GO:0005886">
    <property type="term" value="C:plasma membrane"/>
    <property type="evidence" value="ECO:0007669"/>
    <property type="project" value="UniProtKB-SubCell"/>
</dbReference>
<dbReference type="EMBL" id="CP014327">
    <property type="protein sequence ID" value="AML52703.1"/>
    <property type="molecule type" value="Genomic_DNA"/>
</dbReference>
<evidence type="ECO:0000256" key="9">
    <source>
        <dbReference type="SAM" id="Phobius"/>
    </source>
</evidence>
<feature type="transmembrane region" description="Helical" evidence="9">
    <location>
        <begin position="315"/>
        <end position="335"/>
    </location>
</feature>
<keyword evidence="11" id="KW-1185">Reference proteome</keyword>
<dbReference type="PANTHER" id="PTHR32024:SF2">
    <property type="entry name" value="TRK SYSTEM POTASSIUM UPTAKE PROTEIN TRKG-RELATED"/>
    <property type="match status" value="1"/>
</dbReference>
<dbReference type="RefSeq" id="WP_039003553.1">
    <property type="nucleotide sequence ID" value="NZ_CP014327.1"/>
</dbReference>
<evidence type="ECO:0000256" key="6">
    <source>
        <dbReference type="ARBA" id="ARBA00022989"/>
    </source>
</evidence>
<protein>
    <submittedName>
        <fullName evidence="10">Potassium transporter TrkH</fullName>
    </submittedName>
</protein>
<keyword evidence="6 9" id="KW-1133">Transmembrane helix</keyword>
<name>A0A126V337_9RHOB</name>
<evidence type="ECO:0000313" key="10">
    <source>
        <dbReference type="EMBL" id="AML52703.1"/>
    </source>
</evidence>
<evidence type="ECO:0000256" key="1">
    <source>
        <dbReference type="ARBA" id="ARBA00004651"/>
    </source>
</evidence>
<dbReference type="OrthoDB" id="7818483at2"/>
<keyword evidence="8 9" id="KW-0472">Membrane</keyword>
<feature type="transmembrane region" description="Helical" evidence="9">
    <location>
        <begin position="478"/>
        <end position="498"/>
    </location>
</feature>
<feature type="transmembrane region" description="Helical" evidence="9">
    <location>
        <begin position="244"/>
        <end position="263"/>
    </location>
</feature>
<accession>A0A126V337</accession>
<feature type="transmembrane region" description="Helical" evidence="9">
    <location>
        <begin position="40"/>
        <end position="60"/>
    </location>
</feature>
<comment type="subcellular location">
    <subcellularLocation>
        <location evidence="1">Cell membrane</location>
        <topology evidence="1">Multi-pass membrane protein</topology>
    </subcellularLocation>
</comment>
<dbReference type="InterPro" id="IPR003445">
    <property type="entry name" value="Cat_transpt"/>
</dbReference>
<comment type="similarity">
    <text evidence="2">Belongs to the TrkH potassium transport family.</text>
</comment>
<keyword evidence="3" id="KW-0813">Transport</keyword>
<proteinExistence type="inferred from homology"/>
<evidence type="ECO:0000256" key="8">
    <source>
        <dbReference type="ARBA" id="ARBA00023136"/>
    </source>
</evidence>
<dbReference type="GO" id="GO:0008324">
    <property type="term" value="F:monoatomic cation transmembrane transporter activity"/>
    <property type="evidence" value="ECO:0007669"/>
    <property type="project" value="InterPro"/>
</dbReference>
<dbReference type="STRING" id="1579316.RC74_16805"/>
<reference evidence="10 11" key="1">
    <citation type="submission" date="2016-02" db="EMBL/GenBank/DDBJ databases">
        <title>Complete genome sequence of Halocynthiibacter arcticus PAMC 20958t from arctic marine sediment.</title>
        <authorList>
            <person name="Lee Y.M."/>
            <person name="Baek K."/>
            <person name="Lee H.K."/>
            <person name="Shin S.C."/>
        </authorList>
    </citation>
    <scope>NUCLEOTIDE SEQUENCE [LARGE SCALE GENOMIC DNA]</scope>
    <source>
        <strain evidence="10">PAMC 20958</strain>
    </source>
</reference>
<evidence type="ECO:0000256" key="5">
    <source>
        <dbReference type="ARBA" id="ARBA00022692"/>
    </source>
</evidence>
<feature type="transmembrane region" description="Helical" evidence="9">
    <location>
        <begin position="283"/>
        <end position="303"/>
    </location>
</feature>
<dbReference type="Pfam" id="PF02386">
    <property type="entry name" value="TrkH"/>
    <property type="match status" value="1"/>
</dbReference>
<dbReference type="AlphaFoldDB" id="A0A126V337"/>
<feature type="transmembrane region" description="Helical" evidence="9">
    <location>
        <begin position="7"/>
        <end position="28"/>
    </location>
</feature>
<organism evidence="10 11">
    <name type="scientific">Falsihalocynthiibacter arcticus</name>
    <dbReference type="NCBI Taxonomy" id="1579316"/>
    <lineage>
        <taxon>Bacteria</taxon>
        <taxon>Pseudomonadati</taxon>
        <taxon>Pseudomonadota</taxon>
        <taxon>Alphaproteobacteria</taxon>
        <taxon>Rhodobacterales</taxon>
        <taxon>Roseobacteraceae</taxon>
        <taxon>Falsihalocynthiibacter</taxon>
    </lineage>
</organism>
<evidence type="ECO:0000256" key="2">
    <source>
        <dbReference type="ARBA" id="ARBA00009137"/>
    </source>
</evidence>
<dbReference type="KEGG" id="hat:RC74_16805"/>
<dbReference type="PANTHER" id="PTHR32024">
    <property type="entry name" value="TRK SYSTEM POTASSIUM UPTAKE PROTEIN TRKG-RELATED"/>
    <property type="match status" value="1"/>
</dbReference>
<feature type="transmembrane region" description="Helical" evidence="9">
    <location>
        <begin position="414"/>
        <end position="436"/>
    </location>
</feature>
<evidence type="ECO:0000256" key="7">
    <source>
        <dbReference type="ARBA" id="ARBA00023065"/>
    </source>
</evidence>
<evidence type="ECO:0000256" key="3">
    <source>
        <dbReference type="ARBA" id="ARBA00022448"/>
    </source>
</evidence>
<feature type="transmembrane region" description="Helical" evidence="9">
    <location>
        <begin position="218"/>
        <end position="237"/>
    </location>
</feature>
<feature type="transmembrane region" description="Helical" evidence="9">
    <location>
        <begin position="72"/>
        <end position="90"/>
    </location>
</feature>
<feature type="transmembrane region" description="Helical" evidence="9">
    <location>
        <begin position="355"/>
        <end position="376"/>
    </location>
</feature>
<dbReference type="Proteomes" id="UP000070371">
    <property type="component" value="Chromosome"/>
</dbReference>